<evidence type="ECO:0000313" key="4">
    <source>
        <dbReference type="Proteomes" id="UP000287188"/>
    </source>
</evidence>
<gene>
    <name evidence="3" type="ORF">KDK_13980</name>
</gene>
<dbReference type="InterPro" id="IPR002372">
    <property type="entry name" value="PQQ_rpt_dom"/>
</dbReference>
<accession>A0A402AEQ5</accession>
<dbReference type="EMBL" id="BIFS01000001">
    <property type="protein sequence ID" value="GCE17598.1"/>
    <property type="molecule type" value="Genomic_DNA"/>
</dbReference>
<reference evidence="4" key="1">
    <citation type="submission" date="2018-12" db="EMBL/GenBank/DDBJ databases">
        <title>Tengunoibacter tsumagoiensis gen. nov., sp. nov., Dictyobacter kobayashii sp. nov., D. alpinus sp. nov., and D. joshuensis sp. nov. and description of Dictyobacteraceae fam. nov. within the order Ktedonobacterales isolated from Tengu-no-mugimeshi.</title>
        <authorList>
            <person name="Wang C.M."/>
            <person name="Zheng Y."/>
            <person name="Sakai Y."/>
            <person name="Toyoda A."/>
            <person name="Minakuchi Y."/>
            <person name="Abe K."/>
            <person name="Yokota A."/>
            <person name="Yabe S."/>
        </authorList>
    </citation>
    <scope>NUCLEOTIDE SEQUENCE [LARGE SCALE GENOMIC DNA]</scope>
    <source>
        <strain evidence="4">Uno11</strain>
    </source>
</reference>
<dbReference type="AlphaFoldDB" id="A0A402AEQ5"/>
<sequence>MPLKKIDLKTHKVVWTHVLGNSSTTTPVAVGSVIYITAMASGTSTDQIVYAIDSTNGHTLWQVTMPSDTQVQRISITPAMRDMYKQMNQPLPANQKYIDNTISYTALATPTFANGVLYLENEGGRITALNANTGKILWVHEVEDKAMVDGTRYTAHQLVVVNNVVYGSIHKTLFALNAQNGKGIWTSSIDASQIFSAPIVSNNIIYTGSSHAGSHTTTNYAAYAYAYNAHTGQQIWTQNLSAQYNIGDPTLANNMLYLGAQNLSAGTGPGGIDTNYTFFALDTQSGTIKWQNHIGSPFATPLVENNVLYLQQSSTSVQGVEQTPDILHAYDAATGNELWNKNIDGISPFELHNGVIYGVGPDHKLSALSTKDGSVLWQAIGASTALDKMKIDGGRVYTGTIEP</sequence>
<dbReference type="Proteomes" id="UP000287188">
    <property type="component" value="Unassembled WGS sequence"/>
</dbReference>
<comment type="caution">
    <text evidence="3">The sequence shown here is derived from an EMBL/GenBank/DDBJ whole genome shotgun (WGS) entry which is preliminary data.</text>
</comment>
<dbReference type="PANTHER" id="PTHR34512">
    <property type="entry name" value="CELL SURFACE PROTEIN"/>
    <property type="match status" value="1"/>
</dbReference>
<dbReference type="Pfam" id="PF01011">
    <property type="entry name" value="PQQ"/>
    <property type="match status" value="1"/>
</dbReference>
<dbReference type="SUPFAM" id="SSF50998">
    <property type="entry name" value="Quinoprotein alcohol dehydrogenase-like"/>
    <property type="match status" value="3"/>
</dbReference>
<dbReference type="Pfam" id="PF13360">
    <property type="entry name" value="PQQ_2"/>
    <property type="match status" value="2"/>
</dbReference>
<evidence type="ECO:0000313" key="3">
    <source>
        <dbReference type="EMBL" id="GCE17598.1"/>
    </source>
</evidence>
<dbReference type="OrthoDB" id="1860at2"/>
<dbReference type="SMART" id="SM00564">
    <property type="entry name" value="PQQ"/>
    <property type="match status" value="7"/>
</dbReference>
<feature type="domain" description="Pyrrolo-quinoline quinone repeat" evidence="2">
    <location>
        <begin position="6"/>
        <end position="81"/>
    </location>
</feature>
<feature type="domain" description="Pyrrolo-quinoline quinone repeat" evidence="2">
    <location>
        <begin position="326"/>
        <end position="382"/>
    </location>
</feature>
<proteinExistence type="predicted"/>
<dbReference type="InterPro" id="IPR015943">
    <property type="entry name" value="WD40/YVTN_repeat-like_dom_sf"/>
</dbReference>
<protein>
    <recommendedName>
        <fullName evidence="1 2">Pyrrolo-quinoline quinone repeat domain-containing protein</fullName>
    </recommendedName>
</protein>
<dbReference type="InterPro" id="IPR011047">
    <property type="entry name" value="Quinoprotein_ADH-like_sf"/>
</dbReference>
<dbReference type="Gene3D" id="2.130.10.10">
    <property type="entry name" value="YVTN repeat-like/Quinoprotein amine dehydrogenase"/>
    <property type="match status" value="2"/>
</dbReference>
<organism evidence="3 4">
    <name type="scientific">Dictyobacter kobayashii</name>
    <dbReference type="NCBI Taxonomy" id="2014872"/>
    <lineage>
        <taxon>Bacteria</taxon>
        <taxon>Bacillati</taxon>
        <taxon>Chloroflexota</taxon>
        <taxon>Ktedonobacteria</taxon>
        <taxon>Ktedonobacterales</taxon>
        <taxon>Dictyobacteraceae</taxon>
        <taxon>Dictyobacter</taxon>
    </lineage>
</organism>
<keyword evidence="4" id="KW-1185">Reference proteome</keyword>
<evidence type="ECO:0000259" key="1">
    <source>
        <dbReference type="Pfam" id="PF01011"/>
    </source>
</evidence>
<dbReference type="InterPro" id="IPR018391">
    <property type="entry name" value="PQQ_b-propeller_rpt"/>
</dbReference>
<dbReference type="PANTHER" id="PTHR34512:SF30">
    <property type="entry name" value="OUTER MEMBRANE PROTEIN ASSEMBLY FACTOR BAMB"/>
    <property type="match status" value="1"/>
</dbReference>
<feature type="domain" description="Pyrrolo-quinoline quinone repeat" evidence="1">
    <location>
        <begin position="102"/>
        <end position="242"/>
    </location>
</feature>
<evidence type="ECO:0000259" key="2">
    <source>
        <dbReference type="Pfam" id="PF13360"/>
    </source>
</evidence>
<name>A0A402AEQ5_9CHLR</name>